<dbReference type="EMBL" id="JACHMH010000001">
    <property type="protein sequence ID" value="MBB4682377.1"/>
    <property type="molecule type" value="Genomic_DNA"/>
</dbReference>
<evidence type="ECO:0000313" key="1">
    <source>
        <dbReference type="EMBL" id="MBB4682377.1"/>
    </source>
</evidence>
<organism evidence="1 2">
    <name type="scientific">Crossiella cryophila</name>
    <dbReference type="NCBI Taxonomy" id="43355"/>
    <lineage>
        <taxon>Bacteria</taxon>
        <taxon>Bacillati</taxon>
        <taxon>Actinomycetota</taxon>
        <taxon>Actinomycetes</taxon>
        <taxon>Pseudonocardiales</taxon>
        <taxon>Pseudonocardiaceae</taxon>
        <taxon>Crossiella</taxon>
    </lineage>
</organism>
<name>A0A7W7CJF1_9PSEU</name>
<proteinExistence type="predicted"/>
<dbReference type="AlphaFoldDB" id="A0A7W7CJF1"/>
<sequence>MSVPAPTHECVTVTAEGGAAVLVLDEHAVVELGIGLNLLRWLIESREKRWTTAHRPLGRPRRSRLPARRGLHDLLPDGYDQEPAAGRFREHHEPWLRREILHAADRVDTGLVAGVPVRLSGEELSRWIAVLSQVRLCYLGHRRRSAASGRNGQIAAFCGHMQHLLVRAAFPAIDAAIEAAGHPVCLPADGPAPKS</sequence>
<reference evidence="1 2" key="1">
    <citation type="submission" date="2020-08" db="EMBL/GenBank/DDBJ databases">
        <title>Sequencing the genomes of 1000 actinobacteria strains.</title>
        <authorList>
            <person name="Klenk H.-P."/>
        </authorList>
    </citation>
    <scope>NUCLEOTIDE SEQUENCE [LARGE SCALE GENOMIC DNA]</scope>
    <source>
        <strain evidence="1 2">DSM 44230</strain>
    </source>
</reference>
<protein>
    <submittedName>
        <fullName evidence="1">Uncharacterized protein</fullName>
    </submittedName>
</protein>
<comment type="caution">
    <text evidence="1">The sequence shown here is derived from an EMBL/GenBank/DDBJ whole genome shotgun (WGS) entry which is preliminary data.</text>
</comment>
<evidence type="ECO:0000313" key="2">
    <source>
        <dbReference type="Proteomes" id="UP000533598"/>
    </source>
</evidence>
<dbReference type="Pfam" id="PF09438">
    <property type="entry name" value="DUF2017"/>
    <property type="match status" value="1"/>
</dbReference>
<dbReference type="InterPro" id="IPR018561">
    <property type="entry name" value="AosR"/>
</dbReference>
<accession>A0A7W7CJF1</accession>
<gene>
    <name evidence="1" type="ORF">HNR67_008495</name>
</gene>
<dbReference type="RefSeq" id="WP_185009637.1">
    <property type="nucleotide sequence ID" value="NZ_BAAAUI010000007.1"/>
</dbReference>
<keyword evidence="2" id="KW-1185">Reference proteome</keyword>
<dbReference type="Proteomes" id="UP000533598">
    <property type="component" value="Unassembled WGS sequence"/>
</dbReference>